<evidence type="ECO:0000313" key="3">
    <source>
        <dbReference type="Proteomes" id="UP000198967"/>
    </source>
</evidence>
<evidence type="ECO:0000256" key="1">
    <source>
        <dbReference type="SAM" id="Phobius"/>
    </source>
</evidence>
<proteinExistence type="predicted"/>
<organism evidence="2 3">
    <name type="scientific">Pseudonocardia oroxyli</name>
    <dbReference type="NCBI Taxonomy" id="366584"/>
    <lineage>
        <taxon>Bacteria</taxon>
        <taxon>Bacillati</taxon>
        <taxon>Actinomycetota</taxon>
        <taxon>Actinomycetes</taxon>
        <taxon>Pseudonocardiales</taxon>
        <taxon>Pseudonocardiaceae</taxon>
        <taxon>Pseudonocardia</taxon>
    </lineage>
</organism>
<accession>A0A1G7FQ83</accession>
<feature type="transmembrane region" description="Helical" evidence="1">
    <location>
        <begin position="12"/>
        <end position="33"/>
    </location>
</feature>
<keyword evidence="1" id="KW-1133">Transmembrane helix</keyword>
<name>A0A1G7FQ83_PSEOR</name>
<sequence length="85" mass="8901">MNTAGEIVVTGAWVLGVLTLVVMAFLPVLQALAETAGLRGGSDDEPVGPALDARPYAELGQRWVQPADVVTVPAQRTAVEERVSC</sequence>
<dbReference type="EMBL" id="FNBE01000002">
    <property type="protein sequence ID" value="SDE78057.1"/>
    <property type="molecule type" value="Genomic_DNA"/>
</dbReference>
<keyword evidence="1" id="KW-0812">Transmembrane</keyword>
<protein>
    <submittedName>
        <fullName evidence="2">Uncharacterized protein</fullName>
    </submittedName>
</protein>
<reference evidence="2 3" key="1">
    <citation type="submission" date="2016-10" db="EMBL/GenBank/DDBJ databases">
        <authorList>
            <person name="de Groot N.N."/>
        </authorList>
    </citation>
    <scope>NUCLEOTIDE SEQUENCE [LARGE SCALE GENOMIC DNA]</scope>
    <source>
        <strain evidence="2 3">CGMCC 4.3143</strain>
    </source>
</reference>
<evidence type="ECO:0000313" key="2">
    <source>
        <dbReference type="EMBL" id="SDE78057.1"/>
    </source>
</evidence>
<gene>
    <name evidence="2" type="ORF">SAMN05216377_10263</name>
</gene>
<dbReference type="Proteomes" id="UP000198967">
    <property type="component" value="Unassembled WGS sequence"/>
</dbReference>
<dbReference type="AlphaFoldDB" id="A0A1G7FQ83"/>
<keyword evidence="3" id="KW-1185">Reference proteome</keyword>
<dbReference type="STRING" id="366584.SAMN05216377_10263"/>
<keyword evidence="1" id="KW-0472">Membrane</keyword>
<dbReference type="RefSeq" id="WP_093076320.1">
    <property type="nucleotide sequence ID" value="NZ_FNBE01000002.1"/>
</dbReference>